<dbReference type="GO" id="GO:0009102">
    <property type="term" value="P:biotin biosynthetic process"/>
    <property type="evidence" value="ECO:0007669"/>
    <property type="project" value="UniProtKB-UniRule"/>
</dbReference>
<evidence type="ECO:0000256" key="9">
    <source>
        <dbReference type="ARBA" id="ARBA00022898"/>
    </source>
</evidence>
<feature type="binding site" evidence="11">
    <location>
        <position position="324"/>
    </location>
    <ligand>
        <name>substrate</name>
    </ligand>
</feature>
<comment type="subunit">
    <text evidence="3 11">Homodimer.</text>
</comment>
<feature type="binding site" evidence="11">
    <location>
        <position position="289"/>
    </location>
    <ligand>
        <name>substrate</name>
    </ligand>
</feature>
<dbReference type="GO" id="GO:0030170">
    <property type="term" value="F:pyridoxal phosphate binding"/>
    <property type="evidence" value="ECO:0007669"/>
    <property type="project" value="UniProtKB-UniRule"/>
</dbReference>
<evidence type="ECO:0000256" key="1">
    <source>
        <dbReference type="ARBA" id="ARBA00001933"/>
    </source>
</evidence>
<keyword evidence="8 11" id="KW-0093">Biotin biosynthesis</keyword>
<dbReference type="InterPro" id="IPR005814">
    <property type="entry name" value="Aminotrans_3"/>
</dbReference>
<dbReference type="EMBL" id="UGYZ01000002">
    <property type="protein sequence ID" value="SUI98790.1"/>
    <property type="molecule type" value="Genomic_DNA"/>
</dbReference>
<dbReference type="Gene3D" id="3.40.640.10">
    <property type="entry name" value="Type I PLP-dependent aspartate aminotransferase-like (Major domain)"/>
    <property type="match status" value="1"/>
</dbReference>
<dbReference type="NCBIfam" id="TIGR00508">
    <property type="entry name" value="bioA"/>
    <property type="match status" value="1"/>
</dbReference>
<keyword evidence="4 11" id="KW-0963">Cytoplasm</keyword>
<dbReference type="GO" id="GO:0005737">
    <property type="term" value="C:cytoplasm"/>
    <property type="evidence" value="ECO:0007669"/>
    <property type="project" value="UniProtKB-SubCell"/>
</dbReference>
<evidence type="ECO:0000313" key="13">
    <source>
        <dbReference type="Proteomes" id="UP000254519"/>
    </source>
</evidence>
<sequence>MQTVQLDELQAEQLYELGNKHMWLPFTQMKDYEENPLIIASGEGVRVKDIHEKEYLDAYSSLWLNVHGHRKEEINEAIKNQLDSIAHSTLLGAMNIPSIKLAARLIEIAPKSLSRVFYSDSGATSVEIAIKMAYQYWQNEGNKKKTKFVALSNGYHGDTVGAMSVGAIDLYHRMYSKLMFASYTIPFPSAYHHPTGNGDIAKEESLQAVRELFEEKSDEIAGVFVESMVQGAGGMNLMPPGYLKGLEKLCREFDVFLIVDEVATGFGRTGKMFAVEHEGVQPDIMTIAKGITGGYLPIAATLTSERIYNAFYADYSEMKTFFHGHSYTGNQLGCAAALANLDIFERENLVDEASQKSSYISEKLEQIIALPHVGDVRQLGLICGIELVEEKATKKAFPAEKRVAYQATIRMREKGLLTRPLGDVIVFMPPLAASYSELDEMLSIIKDAIEEISSLHP</sequence>
<dbReference type="AlphaFoldDB" id="A0A380BBX1"/>
<dbReference type="InterPro" id="IPR005815">
    <property type="entry name" value="BioA"/>
</dbReference>
<dbReference type="InterPro" id="IPR015422">
    <property type="entry name" value="PyrdxlP-dep_Trfase_small"/>
</dbReference>
<dbReference type="PANTHER" id="PTHR42684:SF17">
    <property type="entry name" value="ADENOSYLMETHIONINE-8-AMINO-7-OXONONANOATE AMINOTRANSFERASE"/>
    <property type="match status" value="1"/>
</dbReference>
<evidence type="ECO:0000256" key="7">
    <source>
        <dbReference type="ARBA" id="ARBA00022691"/>
    </source>
</evidence>
<comment type="subcellular location">
    <subcellularLocation>
        <location evidence="2 11">Cytoplasm</location>
    </subcellularLocation>
</comment>
<dbReference type="FunFam" id="3.40.640.10:FF:000078">
    <property type="entry name" value="Adenosylmethionine-8-amino-7-oxononanoate aminotransferase"/>
    <property type="match status" value="1"/>
</dbReference>
<evidence type="ECO:0000256" key="8">
    <source>
        <dbReference type="ARBA" id="ARBA00022756"/>
    </source>
</evidence>
<comment type="cofactor">
    <cofactor evidence="1 11">
        <name>pyridoxal 5'-phosphate</name>
        <dbReference type="ChEBI" id="CHEBI:597326"/>
    </cofactor>
</comment>
<evidence type="ECO:0000256" key="6">
    <source>
        <dbReference type="ARBA" id="ARBA00022679"/>
    </source>
</evidence>
<keyword evidence="7 11" id="KW-0949">S-adenosyl-L-methionine</keyword>
<evidence type="ECO:0000256" key="4">
    <source>
        <dbReference type="ARBA" id="ARBA00022490"/>
    </source>
</evidence>
<dbReference type="GO" id="GO:0004015">
    <property type="term" value="F:adenosylmethionine-8-amino-7-oxononanoate transaminase activity"/>
    <property type="evidence" value="ECO:0007669"/>
    <property type="project" value="UniProtKB-UniRule"/>
</dbReference>
<dbReference type="PROSITE" id="PS00600">
    <property type="entry name" value="AA_TRANSFER_CLASS_3"/>
    <property type="match status" value="1"/>
</dbReference>
<evidence type="ECO:0000313" key="12">
    <source>
        <dbReference type="EMBL" id="SUI98790.1"/>
    </source>
</evidence>
<evidence type="ECO:0000256" key="11">
    <source>
        <dbReference type="HAMAP-Rule" id="MF_00834"/>
    </source>
</evidence>
<keyword evidence="5 11" id="KW-0032">Aminotransferase</keyword>
<feature type="binding site" evidence="11">
    <location>
        <position position="155"/>
    </location>
    <ligand>
        <name>substrate</name>
    </ligand>
</feature>
<gene>
    <name evidence="12" type="primary">bioK_1</name>
    <name evidence="11" type="synonym">bioA</name>
    <name evidence="12" type="ORF">NCTC4822_00248</name>
</gene>
<evidence type="ECO:0000256" key="3">
    <source>
        <dbReference type="ARBA" id="ARBA00011738"/>
    </source>
</evidence>
<dbReference type="SUPFAM" id="SSF53383">
    <property type="entry name" value="PLP-dependent transferases"/>
    <property type="match status" value="1"/>
</dbReference>
<comment type="pathway">
    <text evidence="11">Cofactor biosynthesis; biotin biosynthesis; 7,8-diaminononanoate from 8-amino-7-oxononanoate (SAM route): step 1/1.</text>
</comment>
<dbReference type="PIRSF" id="PIRSF000521">
    <property type="entry name" value="Transaminase_4ab_Lys_Orn"/>
    <property type="match status" value="1"/>
</dbReference>
<feature type="modified residue" description="N6-(pyridoxal phosphate)lysine" evidence="11">
    <location>
        <position position="289"/>
    </location>
</feature>
<dbReference type="UniPathway" id="UPA00078">
    <property type="reaction ID" value="UER00160"/>
</dbReference>
<feature type="site" description="Participates in the substrate recognition with KAPA and in a stacking interaction with the adenine ring of SAM" evidence="11">
    <location>
        <position position="26"/>
    </location>
</feature>
<dbReference type="OrthoDB" id="9807885at2"/>
<dbReference type="InterPro" id="IPR015424">
    <property type="entry name" value="PyrdxlP-dep_Trfase"/>
</dbReference>
<dbReference type="InterPro" id="IPR049704">
    <property type="entry name" value="Aminotrans_3_PPA_site"/>
</dbReference>
<comment type="function">
    <text evidence="11">Catalyzes the transfer of the alpha-amino group from S-adenosyl-L-methionine (SAM) to 7-keto-8-aminopelargonic acid (KAPA) to form 7,8-diaminopelargonic acid (DAPA). It is the only aminotransferase known to utilize SAM as an amino donor.</text>
</comment>
<keyword evidence="13" id="KW-1185">Reference proteome</keyword>
<feature type="binding site" evidence="11">
    <location>
        <begin position="122"/>
        <end position="123"/>
    </location>
    <ligand>
        <name>pyridoxal 5'-phosphate</name>
        <dbReference type="ChEBI" id="CHEBI:597326"/>
    </ligand>
</feature>
<dbReference type="PANTHER" id="PTHR42684">
    <property type="entry name" value="ADENOSYLMETHIONINE-8-AMINO-7-OXONONANOATE AMINOTRANSFERASE"/>
    <property type="match status" value="1"/>
</dbReference>
<protein>
    <recommendedName>
        <fullName evidence="11">Adenosylmethionine-8-amino-7-oxononanoate aminotransferase</fullName>
        <ecNumber evidence="11">2.6.1.62</ecNumber>
    </recommendedName>
    <alternativeName>
        <fullName evidence="11">7,8-diamino-pelargonic acid aminotransferase</fullName>
        <shortName evidence="11">DAPA AT</shortName>
        <shortName evidence="11">DAPA aminotransferase</shortName>
    </alternativeName>
    <alternativeName>
        <fullName evidence="11">7,8-diaminononanoate synthase</fullName>
        <shortName evidence="11">DANS</shortName>
    </alternativeName>
    <alternativeName>
        <fullName evidence="11">Diaminopelargonic acid synthase</fullName>
    </alternativeName>
</protein>
<comment type="caution">
    <text evidence="11">Lacks conserved residue(s) required for the propagation of feature annotation.</text>
</comment>
<organism evidence="12 13">
    <name type="scientific">Sporosarcina pasteurii</name>
    <name type="common">Bacillus pasteurii</name>
    <dbReference type="NCBI Taxonomy" id="1474"/>
    <lineage>
        <taxon>Bacteria</taxon>
        <taxon>Bacillati</taxon>
        <taxon>Bacillota</taxon>
        <taxon>Bacilli</taxon>
        <taxon>Bacillales</taxon>
        <taxon>Caryophanaceae</taxon>
        <taxon>Sporosarcina</taxon>
    </lineage>
</organism>
<dbReference type="Proteomes" id="UP000254519">
    <property type="component" value="Unassembled WGS sequence"/>
</dbReference>
<evidence type="ECO:0000256" key="10">
    <source>
        <dbReference type="ARBA" id="ARBA00060970"/>
    </source>
</evidence>
<evidence type="ECO:0000256" key="2">
    <source>
        <dbReference type="ARBA" id="ARBA00004496"/>
    </source>
</evidence>
<dbReference type="EC" id="2.6.1.62" evidence="11"/>
<keyword evidence="6 11" id="KW-0808">Transferase</keyword>
<dbReference type="InterPro" id="IPR015421">
    <property type="entry name" value="PyrdxlP-dep_Trfase_major"/>
</dbReference>
<comment type="catalytic activity">
    <reaction evidence="11">
        <text>(8S)-8-amino-7-oxononanoate + S-adenosyl-L-methionine = S-adenosyl-4-methylsulfanyl-2-oxobutanoate + (7R,8S)-7,8-diammoniononanoate</text>
        <dbReference type="Rhea" id="RHEA:16861"/>
        <dbReference type="ChEBI" id="CHEBI:16490"/>
        <dbReference type="ChEBI" id="CHEBI:59789"/>
        <dbReference type="ChEBI" id="CHEBI:149468"/>
        <dbReference type="ChEBI" id="CHEBI:149469"/>
        <dbReference type="EC" id="2.6.1.62"/>
    </reaction>
</comment>
<keyword evidence="9 11" id="KW-0663">Pyridoxal phosphate</keyword>
<feature type="binding site" evidence="11">
    <location>
        <begin position="325"/>
        <end position="326"/>
    </location>
    <ligand>
        <name>pyridoxal 5'-phosphate</name>
        <dbReference type="ChEBI" id="CHEBI:597326"/>
    </ligand>
</feature>
<proteinExistence type="inferred from homology"/>
<feature type="binding site" evidence="11">
    <location>
        <position position="260"/>
    </location>
    <ligand>
        <name>pyridoxal 5'-phosphate</name>
        <dbReference type="ChEBI" id="CHEBI:597326"/>
    </ligand>
</feature>
<feature type="binding site" evidence="11">
    <location>
        <position position="419"/>
    </location>
    <ligand>
        <name>substrate</name>
    </ligand>
</feature>
<dbReference type="CDD" id="cd00610">
    <property type="entry name" value="OAT_like"/>
    <property type="match status" value="1"/>
</dbReference>
<evidence type="ECO:0000256" key="5">
    <source>
        <dbReference type="ARBA" id="ARBA00022576"/>
    </source>
</evidence>
<dbReference type="HAMAP" id="MF_00834">
    <property type="entry name" value="BioA"/>
    <property type="match status" value="1"/>
</dbReference>
<reference evidence="12 13" key="1">
    <citation type="submission" date="2018-06" db="EMBL/GenBank/DDBJ databases">
        <authorList>
            <consortium name="Pathogen Informatics"/>
            <person name="Doyle S."/>
        </authorList>
    </citation>
    <scope>NUCLEOTIDE SEQUENCE [LARGE SCALE GENOMIC DNA]</scope>
    <source>
        <strain evidence="13">ATCC 11859 / DSM 33 / NCIB 8841 / NCTC 4822</strain>
    </source>
</reference>
<name>A0A380BBX1_SPOPA</name>
<accession>A0A380BBX1</accession>
<dbReference type="RefSeq" id="WP_115359772.1">
    <property type="nucleotide sequence ID" value="NZ_CP038012.1"/>
</dbReference>
<dbReference type="Pfam" id="PF00202">
    <property type="entry name" value="Aminotran_3"/>
    <property type="match status" value="1"/>
</dbReference>
<comment type="similarity">
    <text evidence="10 11">Belongs to the class-III pyridoxal-phosphate-dependent aminotransferase family. BioA subfamily.</text>
</comment>
<dbReference type="Gene3D" id="3.90.1150.10">
    <property type="entry name" value="Aspartate Aminotransferase, domain 1"/>
    <property type="match status" value="1"/>
</dbReference>